<dbReference type="PRINTS" id="PR00100">
    <property type="entry name" value="AOTCASE"/>
</dbReference>
<evidence type="ECO:0000259" key="9">
    <source>
        <dbReference type="Pfam" id="PF02729"/>
    </source>
</evidence>
<dbReference type="EMBL" id="FOIN01000003">
    <property type="protein sequence ID" value="SET20022.1"/>
    <property type="molecule type" value="Genomic_DNA"/>
</dbReference>
<dbReference type="UniPathway" id="UPA00070">
    <property type="reaction ID" value="UER00116"/>
</dbReference>
<dbReference type="NCBIfam" id="TIGR00670">
    <property type="entry name" value="asp_carb_tr"/>
    <property type="match status" value="1"/>
</dbReference>
<keyword evidence="3 7" id="KW-0808">Transferase</keyword>
<dbReference type="AlphaFoldDB" id="A0A1I0CM19"/>
<feature type="binding site" evidence="7">
    <location>
        <position position="48"/>
    </location>
    <ligand>
        <name>carbamoyl phosphate</name>
        <dbReference type="ChEBI" id="CHEBI:58228"/>
    </ligand>
</feature>
<evidence type="ECO:0000256" key="2">
    <source>
        <dbReference type="ARBA" id="ARBA00008896"/>
    </source>
</evidence>
<feature type="binding site" evidence="7">
    <location>
        <position position="76"/>
    </location>
    <ligand>
        <name>L-aspartate</name>
        <dbReference type="ChEBI" id="CHEBI:29991"/>
    </ligand>
</feature>
<dbReference type="GO" id="GO:0044205">
    <property type="term" value="P:'de novo' UMP biosynthetic process"/>
    <property type="evidence" value="ECO:0007669"/>
    <property type="project" value="UniProtKB-UniRule"/>
</dbReference>
<dbReference type="EC" id="2.1.3.2" evidence="7"/>
<dbReference type="GO" id="GO:0016597">
    <property type="term" value="F:amino acid binding"/>
    <property type="evidence" value="ECO:0007669"/>
    <property type="project" value="InterPro"/>
</dbReference>
<protein>
    <recommendedName>
        <fullName evidence="7">Aspartate carbamoyltransferase</fullName>
        <ecNumber evidence="7">2.1.3.2</ecNumber>
    </recommendedName>
    <alternativeName>
        <fullName evidence="7">Aspartate transcarbamylase</fullName>
        <shortName evidence="7">ATCase</shortName>
    </alternativeName>
</protein>
<sequence>MNIFTLNDFSTTDINSILDEAEEFKAGKKVDFKGKKVVANLFFEPSTRTHYSFDKAAYNLGCRTQNFDTTNSSIQKGETLYDTVKFFESIGCDAVVIRHPKENYYQDLVGKIKIPLVSGGDGTGNHPSQSLLDLMTIREEFGHFDGLKIVIVGDIVHSRVAHSNYEIMKRLGMEVYTSGPREFEEPGYNYVDFDTILPEADIIMLLRVQHERHHDLMKLTTDEYHRLYGLNQERVNKMKERAIIMHPAPFNRNVEIADDIVECKQSRIFKQMANGVFVRMALLNRVLSDD</sequence>
<comment type="function">
    <text evidence="5 7">Catalyzes the condensation of carbamoyl phosphate and aspartate to form carbamoyl aspartate and inorganic phosphate, the committed step in the de novo pyrimidine nucleotide biosynthesis pathway.</text>
</comment>
<dbReference type="RefSeq" id="WP_092352179.1">
    <property type="nucleotide sequence ID" value="NZ_CAMTSG010000002.1"/>
</dbReference>
<evidence type="ECO:0000313" key="11">
    <source>
        <dbReference type="Proteomes" id="UP000198558"/>
    </source>
</evidence>
<dbReference type="OrthoDB" id="9774690at2"/>
<dbReference type="Pfam" id="PF00185">
    <property type="entry name" value="OTCace"/>
    <property type="match status" value="1"/>
</dbReference>
<organism evidence="10 11">
    <name type="scientific">Thomasclavelia cocleata</name>
    <dbReference type="NCBI Taxonomy" id="69824"/>
    <lineage>
        <taxon>Bacteria</taxon>
        <taxon>Bacillati</taxon>
        <taxon>Bacillota</taxon>
        <taxon>Erysipelotrichia</taxon>
        <taxon>Erysipelotrichales</taxon>
        <taxon>Coprobacillaceae</taxon>
        <taxon>Thomasclavelia</taxon>
    </lineage>
</organism>
<dbReference type="PANTHER" id="PTHR45753:SF6">
    <property type="entry name" value="ASPARTATE CARBAMOYLTRANSFERASE"/>
    <property type="match status" value="1"/>
</dbReference>
<comment type="subunit">
    <text evidence="7">Heterododecamer (2C3:3R2) of six catalytic PyrB chains organized as two trimers (C3), and six regulatory PyrI chains organized as three dimers (R2).</text>
</comment>
<dbReference type="InterPro" id="IPR006130">
    <property type="entry name" value="Asp/Orn_carbamoylTrfase"/>
</dbReference>
<evidence type="ECO:0000259" key="8">
    <source>
        <dbReference type="Pfam" id="PF00185"/>
    </source>
</evidence>
<dbReference type="InterPro" id="IPR036901">
    <property type="entry name" value="Asp/Orn_carbamoylTrfase_sf"/>
</dbReference>
<accession>A0A1I0CM19</accession>
<dbReference type="SUPFAM" id="SSF53671">
    <property type="entry name" value="Aspartate/ornithine carbamoyltransferase"/>
    <property type="match status" value="1"/>
</dbReference>
<evidence type="ECO:0000256" key="4">
    <source>
        <dbReference type="ARBA" id="ARBA00022975"/>
    </source>
</evidence>
<comment type="catalytic activity">
    <reaction evidence="6 7">
        <text>carbamoyl phosphate + L-aspartate = N-carbamoyl-L-aspartate + phosphate + H(+)</text>
        <dbReference type="Rhea" id="RHEA:20013"/>
        <dbReference type="ChEBI" id="CHEBI:15378"/>
        <dbReference type="ChEBI" id="CHEBI:29991"/>
        <dbReference type="ChEBI" id="CHEBI:32814"/>
        <dbReference type="ChEBI" id="CHEBI:43474"/>
        <dbReference type="ChEBI" id="CHEBI:58228"/>
        <dbReference type="EC" id="2.1.3.2"/>
    </reaction>
</comment>
<evidence type="ECO:0000256" key="6">
    <source>
        <dbReference type="ARBA" id="ARBA00048859"/>
    </source>
</evidence>
<evidence type="ECO:0000313" key="10">
    <source>
        <dbReference type="EMBL" id="SET20022.1"/>
    </source>
</evidence>
<dbReference type="InterPro" id="IPR002082">
    <property type="entry name" value="Asp_carbamoyltransf"/>
</dbReference>
<feature type="binding site" evidence="7">
    <location>
        <position position="49"/>
    </location>
    <ligand>
        <name>carbamoyl phosphate</name>
        <dbReference type="ChEBI" id="CHEBI:58228"/>
    </ligand>
</feature>
<keyword evidence="4 7" id="KW-0665">Pyrimidine biosynthesis</keyword>
<feature type="binding site" evidence="7">
    <location>
        <position position="248"/>
    </location>
    <ligand>
        <name>carbamoyl phosphate</name>
        <dbReference type="ChEBI" id="CHEBI:58228"/>
    </ligand>
</feature>
<proteinExistence type="inferred from homology"/>
<evidence type="ECO:0000256" key="1">
    <source>
        <dbReference type="ARBA" id="ARBA00004852"/>
    </source>
</evidence>
<reference evidence="11" key="1">
    <citation type="submission" date="2016-10" db="EMBL/GenBank/DDBJ databases">
        <authorList>
            <person name="Varghese N."/>
            <person name="Submissions S."/>
        </authorList>
    </citation>
    <scope>NUCLEOTIDE SEQUENCE [LARGE SCALE GENOMIC DNA]</scope>
    <source>
        <strain evidence="11">DSM 1551</strain>
    </source>
</reference>
<comment type="pathway">
    <text evidence="1 7">Pyrimidine metabolism; UMP biosynthesis via de novo pathway; (S)-dihydroorotate from bicarbonate: step 2/3.</text>
</comment>
<dbReference type="GO" id="GO:0004070">
    <property type="term" value="F:aspartate carbamoyltransferase activity"/>
    <property type="evidence" value="ECO:0007669"/>
    <property type="project" value="UniProtKB-UniRule"/>
</dbReference>
<dbReference type="PANTHER" id="PTHR45753">
    <property type="entry name" value="ORNITHINE CARBAMOYLTRANSFERASE, MITOCHONDRIAL"/>
    <property type="match status" value="1"/>
</dbReference>
<dbReference type="PROSITE" id="PS00097">
    <property type="entry name" value="CARBAMOYLTRANSFERASE"/>
    <property type="match status" value="1"/>
</dbReference>
<name>A0A1I0CM19_9FIRM</name>
<dbReference type="NCBIfam" id="NF002032">
    <property type="entry name" value="PRK00856.1"/>
    <property type="match status" value="1"/>
</dbReference>
<dbReference type="Pfam" id="PF02729">
    <property type="entry name" value="OTCace_N"/>
    <property type="match status" value="1"/>
</dbReference>
<dbReference type="GO" id="GO:0005829">
    <property type="term" value="C:cytosol"/>
    <property type="evidence" value="ECO:0007669"/>
    <property type="project" value="TreeGrafter"/>
</dbReference>
<feature type="domain" description="Aspartate/ornithine carbamoyltransferase Asp/Orn-binding" evidence="8">
    <location>
        <begin position="145"/>
        <end position="284"/>
    </location>
</feature>
<feature type="binding site" evidence="7">
    <location>
        <position position="207"/>
    </location>
    <ligand>
        <name>L-aspartate</name>
        <dbReference type="ChEBI" id="CHEBI:29991"/>
    </ligand>
</feature>
<feature type="binding site" evidence="7">
    <location>
        <position position="98"/>
    </location>
    <ligand>
        <name>carbamoyl phosphate</name>
        <dbReference type="ChEBI" id="CHEBI:58228"/>
    </ligand>
</feature>
<dbReference type="Gene3D" id="3.40.50.1370">
    <property type="entry name" value="Aspartate/ornithine carbamoyltransferase"/>
    <property type="match status" value="2"/>
</dbReference>
<feature type="binding site" evidence="7">
    <location>
        <position position="249"/>
    </location>
    <ligand>
        <name>carbamoyl phosphate</name>
        <dbReference type="ChEBI" id="CHEBI:58228"/>
    </ligand>
</feature>
<dbReference type="Proteomes" id="UP000198558">
    <property type="component" value="Unassembled WGS sequence"/>
</dbReference>
<feature type="binding site" evidence="7">
    <location>
        <position position="159"/>
    </location>
    <ligand>
        <name>L-aspartate</name>
        <dbReference type="ChEBI" id="CHEBI:29991"/>
    </ligand>
</feature>
<dbReference type="GO" id="GO:0006520">
    <property type="term" value="P:amino acid metabolic process"/>
    <property type="evidence" value="ECO:0007669"/>
    <property type="project" value="InterPro"/>
</dbReference>
<dbReference type="GeneID" id="78287549"/>
<dbReference type="InterPro" id="IPR006131">
    <property type="entry name" value="Asp_carbamoyltransf_Asp/Orn-bd"/>
</dbReference>
<dbReference type="InterPro" id="IPR006132">
    <property type="entry name" value="Asp/Orn_carbamoyltranf_P-bd"/>
</dbReference>
<dbReference type="PRINTS" id="PR00101">
    <property type="entry name" value="ATCASE"/>
</dbReference>
<dbReference type="FunFam" id="3.40.50.1370:FF:000011">
    <property type="entry name" value="Aspartate carbamoyltransferase"/>
    <property type="match status" value="1"/>
</dbReference>
<comment type="similarity">
    <text evidence="2 7">Belongs to the aspartate/ornithine carbamoyltransferase superfamily. ATCase family.</text>
</comment>
<evidence type="ECO:0000256" key="3">
    <source>
        <dbReference type="ARBA" id="ARBA00022679"/>
    </source>
</evidence>
<evidence type="ECO:0000256" key="7">
    <source>
        <dbReference type="HAMAP-Rule" id="MF_00001"/>
    </source>
</evidence>
<keyword evidence="11" id="KW-1185">Reference proteome</keyword>
<gene>
    <name evidence="7" type="primary">pyrB</name>
    <name evidence="10" type="ORF">SAMN04489758_10394</name>
</gene>
<feature type="binding site" evidence="7">
    <location>
        <position position="129"/>
    </location>
    <ligand>
        <name>carbamoyl phosphate</name>
        <dbReference type="ChEBI" id="CHEBI:58228"/>
    </ligand>
</feature>
<dbReference type="GO" id="GO:0006207">
    <property type="term" value="P:'de novo' pyrimidine nucleobase biosynthetic process"/>
    <property type="evidence" value="ECO:0007669"/>
    <property type="project" value="InterPro"/>
</dbReference>
<evidence type="ECO:0000256" key="5">
    <source>
        <dbReference type="ARBA" id="ARBA00043884"/>
    </source>
</evidence>
<feature type="binding site" evidence="7">
    <location>
        <position position="126"/>
    </location>
    <ligand>
        <name>carbamoyl phosphate</name>
        <dbReference type="ChEBI" id="CHEBI:58228"/>
    </ligand>
</feature>
<feature type="domain" description="Aspartate/ornithine carbamoyltransferase carbamoyl-P binding" evidence="9">
    <location>
        <begin position="3"/>
        <end position="139"/>
    </location>
</feature>
<dbReference type="HAMAP" id="MF_00001">
    <property type="entry name" value="Asp_carb_tr"/>
    <property type="match status" value="1"/>
</dbReference>